<sequence>MALIFTIFFTTQLLALSAHAMSTSCTTGDVAAAMNLTAIPPLSIDLPQLYQNEENVFTWTVSLCSPVLPAAGKAAACQDPFNLSHPDVVGYVIENRHDTCETTWTTIQSISLLGTDGVQFVYGQRPEVDNHPGWTAVLDVTCGSTVALQPQARVVTVEGDNLQALQFYFQFTSSVVCSPASGTPFQCGGGCAFLGALVVGAFFYVLGMVMYQCIAEGKRGRDVLPHPHFWSNFAGLVKEGVVYTFYSFTCRRVSRGNAYIVHRGIVEARMGENNSAGARTALREASQTSAADYEELR</sequence>
<keyword evidence="2" id="KW-1133">Transmembrane helix</keyword>
<keyword evidence="1" id="KW-0325">Glycoprotein</keyword>
<dbReference type="AlphaFoldDB" id="A0A0S4IQ89"/>
<feature type="chain" id="PRO_5006621410" evidence="3">
    <location>
        <begin position="21"/>
        <end position="297"/>
    </location>
</feature>
<keyword evidence="4" id="KW-0675">Receptor</keyword>
<evidence type="ECO:0000313" key="5">
    <source>
        <dbReference type="Proteomes" id="UP000051952"/>
    </source>
</evidence>
<dbReference type="GO" id="GO:0000139">
    <property type="term" value="C:Golgi membrane"/>
    <property type="evidence" value="ECO:0007669"/>
    <property type="project" value="UniProtKB-SubCell"/>
</dbReference>
<reference evidence="5" key="1">
    <citation type="submission" date="2015-09" db="EMBL/GenBank/DDBJ databases">
        <authorList>
            <consortium name="Pathogen Informatics"/>
        </authorList>
    </citation>
    <scope>NUCLEOTIDE SEQUENCE [LARGE SCALE GENOMIC DNA]</scope>
    <source>
        <strain evidence="5">Lake Konstanz</strain>
    </source>
</reference>
<dbReference type="PANTHER" id="PTHR15071:SF0">
    <property type="entry name" value="MANNOSE 6-PHOSPHATE RECEPTOR-LIKE PROTEIN 1"/>
    <property type="match status" value="1"/>
</dbReference>
<gene>
    <name evidence="4" type="ORF">BSAL_60095</name>
</gene>
<dbReference type="OrthoDB" id="29460at2759"/>
<feature type="transmembrane region" description="Helical" evidence="2">
    <location>
        <begin position="192"/>
        <end position="211"/>
    </location>
</feature>
<protein>
    <submittedName>
        <fullName evidence="4">Mannose-6-phosphate receptor-like, putative</fullName>
    </submittedName>
</protein>
<dbReference type="EMBL" id="CYKH01000263">
    <property type="protein sequence ID" value="CUF20079.1"/>
    <property type="molecule type" value="Genomic_DNA"/>
</dbReference>
<dbReference type="VEuPathDB" id="TriTrypDB:BSAL_60095"/>
<evidence type="ECO:0000256" key="2">
    <source>
        <dbReference type="SAM" id="Phobius"/>
    </source>
</evidence>
<dbReference type="Pfam" id="PF02157">
    <property type="entry name" value="Man-6-P_recep"/>
    <property type="match status" value="1"/>
</dbReference>
<dbReference type="InterPro" id="IPR028927">
    <property type="entry name" value="Man-6-P_rcpt"/>
</dbReference>
<organism evidence="4 5">
    <name type="scientific">Bodo saltans</name>
    <name type="common">Flagellated protozoan</name>
    <dbReference type="NCBI Taxonomy" id="75058"/>
    <lineage>
        <taxon>Eukaryota</taxon>
        <taxon>Discoba</taxon>
        <taxon>Euglenozoa</taxon>
        <taxon>Kinetoplastea</taxon>
        <taxon>Metakinetoplastina</taxon>
        <taxon>Eubodonida</taxon>
        <taxon>Bodonidae</taxon>
        <taxon>Bodo</taxon>
    </lineage>
</organism>
<evidence type="ECO:0000256" key="1">
    <source>
        <dbReference type="ARBA" id="ARBA00023180"/>
    </source>
</evidence>
<keyword evidence="3" id="KW-0732">Signal</keyword>
<evidence type="ECO:0000313" key="4">
    <source>
        <dbReference type="EMBL" id="CUF20079.1"/>
    </source>
</evidence>
<feature type="signal peptide" evidence="3">
    <location>
        <begin position="1"/>
        <end position="20"/>
    </location>
</feature>
<keyword evidence="2" id="KW-0812">Transmembrane</keyword>
<dbReference type="PANTHER" id="PTHR15071">
    <property type="entry name" value="MANNOSE-6-PHOSPHATE RECEPTOR FAMILY MEMBER"/>
    <property type="match status" value="1"/>
</dbReference>
<name>A0A0S4IQ89_BODSA</name>
<proteinExistence type="predicted"/>
<evidence type="ECO:0000256" key="3">
    <source>
        <dbReference type="SAM" id="SignalP"/>
    </source>
</evidence>
<accession>A0A0S4IQ89</accession>
<dbReference type="InterPro" id="IPR009011">
    <property type="entry name" value="Man6P_isomerase_rcpt-bd_dom_sf"/>
</dbReference>
<keyword evidence="2" id="KW-0472">Membrane</keyword>
<keyword evidence="5" id="KW-1185">Reference proteome</keyword>
<dbReference type="Proteomes" id="UP000051952">
    <property type="component" value="Unassembled WGS sequence"/>
</dbReference>
<dbReference type="SUPFAM" id="SSF50911">
    <property type="entry name" value="Mannose 6-phosphate receptor domain"/>
    <property type="match status" value="1"/>
</dbReference>